<feature type="region of interest" description="Disordered" evidence="1">
    <location>
        <begin position="41"/>
        <end position="75"/>
    </location>
</feature>
<reference evidence="2 3" key="1">
    <citation type="submission" date="2021-06" db="EMBL/GenBank/DDBJ databases">
        <title>Caerostris extrusa draft genome.</title>
        <authorList>
            <person name="Kono N."/>
            <person name="Arakawa K."/>
        </authorList>
    </citation>
    <scope>NUCLEOTIDE SEQUENCE [LARGE SCALE GENOMIC DNA]</scope>
</reference>
<evidence type="ECO:0000313" key="2">
    <source>
        <dbReference type="EMBL" id="GIY31510.1"/>
    </source>
</evidence>
<dbReference type="Proteomes" id="UP001054945">
    <property type="component" value="Unassembled WGS sequence"/>
</dbReference>
<feature type="compositionally biased region" description="Basic and acidic residues" evidence="1">
    <location>
        <begin position="157"/>
        <end position="171"/>
    </location>
</feature>
<name>A0AAV4SCV3_CAEEX</name>
<feature type="compositionally biased region" description="Basic and acidic residues" evidence="1">
    <location>
        <begin position="48"/>
        <end position="62"/>
    </location>
</feature>
<accession>A0AAV4SCV3</accession>
<organism evidence="2 3">
    <name type="scientific">Caerostris extrusa</name>
    <name type="common">Bark spider</name>
    <name type="synonym">Caerostris bankana</name>
    <dbReference type="NCBI Taxonomy" id="172846"/>
    <lineage>
        <taxon>Eukaryota</taxon>
        <taxon>Metazoa</taxon>
        <taxon>Ecdysozoa</taxon>
        <taxon>Arthropoda</taxon>
        <taxon>Chelicerata</taxon>
        <taxon>Arachnida</taxon>
        <taxon>Araneae</taxon>
        <taxon>Araneomorphae</taxon>
        <taxon>Entelegynae</taxon>
        <taxon>Araneoidea</taxon>
        <taxon>Araneidae</taxon>
        <taxon>Caerostris</taxon>
    </lineage>
</organism>
<sequence>MGLGKKKAGHLSRETFLHFYSTLLDPRQNLFLPIQRKSVKTRGPAEMGETRSSRGSHSDGKLHWVPTSRGGGGGDGIEKEFEISIQIYISRAHVRIQYGIINDFLIYYKVEDLGFFAQSGFSSASVSPPELEEKTSEAGSTTLSFKTSSESNSFEPPRLEASKPSPHEHED</sequence>
<comment type="caution">
    <text evidence="2">The sequence shown here is derived from an EMBL/GenBank/DDBJ whole genome shotgun (WGS) entry which is preliminary data.</text>
</comment>
<evidence type="ECO:0000313" key="3">
    <source>
        <dbReference type="Proteomes" id="UP001054945"/>
    </source>
</evidence>
<dbReference type="EMBL" id="BPLR01009388">
    <property type="protein sequence ID" value="GIY31510.1"/>
    <property type="molecule type" value="Genomic_DNA"/>
</dbReference>
<gene>
    <name evidence="2" type="ORF">CEXT_408301</name>
</gene>
<protein>
    <submittedName>
        <fullName evidence="2">Uncharacterized protein</fullName>
    </submittedName>
</protein>
<feature type="region of interest" description="Disordered" evidence="1">
    <location>
        <begin position="123"/>
        <end position="171"/>
    </location>
</feature>
<evidence type="ECO:0000256" key="1">
    <source>
        <dbReference type="SAM" id="MobiDB-lite"/>
    </source>
</evidence>
<dbReference type="AlphaFoldDB" id="A0AAV4SCV3"/>
<feature type="compositionally biased region" description="Polar residues" evidence="1">
    <location>
        <begin position="137"/>
        <end position="154"/>
    </location>
</feature>
<proteinExistence type="predicted"/>
<keyword evidence="3" id="KW-1185">Reference proteome</keyword>